<dbReference type="InterPro" id="IPR040493">
    <property type="entry name" value="DUF5518"/>
</dbReference>
<dbReference type="RefSeq" id="WP_048072964.1">
    <property type="nucleotide sequence ID" value="NZ_CALCVY010000192.1"/>
</dbReference>
<dbReference type="EMBL" id="JADIIL010000009">
    <property type="protein sequence ID" value="MBF4474232.1"/>
    <property type="molecule type" value="Genomic_DNA"/>
</dbReference>
<dbReference type="Proteomes" id="UP000062768">
    <property type="component" value="Chromosome I"/>
</dbReference>
<dbReference type="KEGG" id="mfc:BRM9_0138"/>
<dbReference type="EMBL" id="LN734822">
    <property type="protein sequence ID" value="CEL23758.1"/>
    <property type="molecule type" value="Genomic_DNA"/>
</dbReference>
<keyword evidence="1" id="KW-0812">Transmembrane</keyword>
<evidence type="ECO:0000313" key="4">
    <source>
        <dbReference type="EMBL" id="CEL23758.1"/>
    </source>
</evidence>
<dbReference type="Proteomes" id="UP000029661">
    <property type="component" value="Chromosome"/>
</dbReference>
<proteinExistence type="predicted"/>
<evidence type="ECO:0000313" key="2">
    <source>
        <dbReference type="EMBL" id="AIS30969.1"/>
    </source>
</evidence>
<feature type="transmembrane region" description="Helical" evidence="1">
    <location>
        <begin position="55"/>
        <end position="85"/>
    </location>
</feature>
<reference evidence="4" key="3">
    <citation type="submission" date="2014-09" db="EMBL/GenBank/DDBJ databases">
        <authorList>
            <person name="Bishop-Lilly K.A."/>
            <person name="Broomall S.M."/>
            <person name="Chain P.S."/>
            <person name="Chertkov O."/>
            <person name="Coyne S.R."/>
            <person name="Daligault H.E."/>
            <person name="Davenport K.W."/>
            <person name="Erkkila T."/>
            <person name="Frey K.G."/>
            <person name="Gibbons H.S."/>
            <person name="Gu W."/>
            <person name="Jaissle J."/>
            <person name="Johnson S.L."/>
            <person name="Koroleva G.I."/>
            <person name="Ladner J.T."/>
            <person name="Lo C.-C."/>
            <person name="Minogue T.D."/>
            <person name="Munk C."/>
            <person name="Palacios G.F."/>
            <person name="Redden C.L."/>
            <person name="Rosenzweig C.N."/>
            <person name="Scholz M.B."/>
            <person name="Teshima H."/>
            <person name="Xu Y."/>
        </authorList>
    </citation>
    <scope>NUCLEOTIDE SEQUENCE</scope>
    <source>
        <strain evidence="4">Mb9</strain>
    </source>
</reference>
<dbReference type="Pfam" id="PF17647">
    <property type="entry name" value="DUF5518"/>
    <property type="match status" value="1"/>
</dbReference>
<reference evidence="5" key="4">
    <citation type="submission" date="2020-10" db="EMBL/GenBank/DDBJ databases">
        <title>Dehalococcoides mccartyi of a TCE/Cr reducing biochatode.</title>
        <authorList>
            <person name="Matturro B."/>
        </authorList>
    </citation>
    <scope>NUCLEOTIDE SEQUENCE</scope>
    <source>
        <strain evidence="5">Bin2</strain>
    </source>
</reference>
<dbReference type="KEGG" id="mfi:DSM1535_1461"/>
<dbReference type="EMBL" id="CP006933">
    <property type="protein sequence ID" value="AIS30969.1"/>
    <property type="molecule type" value="Genomic_DNA"/>
</dbReference>
<keyword evidence="1" id="KW-0472">Membrane</keyword>
<protein>
    <submittedName>
        <fullName evidence="5">DUF5518 domain-containing protein</fullName>
    </submittedName>
    <submittedName>
        <fullName evidence="3">Putative membrane protein</fullName>
    </submittedName>
</protein>
<accession>A0A090I3T2</accession>
<gene>
    <name evidence="2" type="ORF">BRM9_0138</name>
    <name evidence="3" type="ORF">DSM1535_1461</name>
    <name evidence="5" type="ORF">ISP06_02005</name>
    <name evidence="4" type="ORF">MB9_0102</name>
</gene>
<dbReference type="OrthoDB" id="71570at2157"/>
<feature type="transmembrane region" description="Helical" evidence="1">
    <location>
        <begin position="91"/>
        <end position="121"/>
    </location>
</feature>
<sequence length="136" mass="13742">MVDWKAVGVGSIINAVLTLVLLISVFPLFFVGPLVGGMVATYIGRGEKEDAPVEGALTGIIGGIIIGILFIAGFGALSAIIGLVFAKVGVVAGAITVIAGVFFTVLAIFIGGVLGLVGGFVGAEIRENGRKEVIEN</sequence>
<reference evidence="2" key="1">
    <citation type="submission" date="2013-12" db="EMBL/GenBank/DDBJ databases">
        <title>The complete genome sequence of Methanobacterium sp. BRM9.</title>
        <authorList>
            <consortium name="Pastoral Greenhouse Gas Research Consortium"/>
            <person name="Kelly W.J."/>
            <person name="Leahy S.C."/>
            <person name="Perry R."/>
            <person name="Li D."/>
            <person name="Altermann E."/>
            <person name="Lambie S.C."/>
            <person name="Attwood G.T."/>
        </authorList>
    </citation>
    <scope>NUCLEOTIDE SEQUENCE [LARGE SCALE GENOMIC DNA]</scope>
    <source>
        <strain evidence="2">BRM9</strain>
    </source>
</reference>
<dbReference type="STRING" id="2162.BRM9_0138"/>
<dbReference type="AlphaFoldDB" id="A0A090I3T2"/>
<keyword evidence="6" id="KW-1185">Reference proteome</keyword>
<dbReference type="GeneID" id="26738371"/>
<evidence type="ECO:0000313" key="6">
    <source>
        <dbReference type="Proteomes" id="UP000062768"/>
    </source>
</evidence>
<keyword evidence="1" id="KW-1133">Transmembrane helix</keyword>
<name>A0A090I3T2_METFO</name>
<dbReference type="Proteomes" id="UP000606900">
    <property type="component" value="Unassembled WGS sequence"/>
</dbReference>
<feature type="transmembrane region" description="Helical" evidence="1">
    <location>
        <begin position="12"/>
        <end position="43"/>
    </location>
</feature>
<dbReference type="EMBL" id="LN515531">
    <property type="protein sequence ID" value="CEA13794.1"/>
    <property type="molecule type" value="Genomic_DNA"/>
</dbReference>
<reference evidence="3" key="2">
    <citation type="submission" date="2014-08" db="EMBL/GenBank/DDBJ databases">
        <authorList>
            <person name="Wibberg D."/>
        </authorList>
    </citation>
    <scope>NUCLEOTIDE SEQUENCE</scope>
</reference>
<evidence type="ECO:0000256" key="1">
    <source>
        <dbReference type="SAM" id="Phobius"/>
    </source>
</evidence>
<dbReference type="PATRIC" id="fig|2162.10.peg.106"/>
<organism evidence="3">
    <name type="scientific">Methanobacterium formicicum</name>
    <dbReference type="NCBI Taxonomy" id="2162"/>
    <lineage>
        <taxon>Archaea</taxon>
        <taxon>Methanobacteriati</taxon>
        <taxon>Methanobacteriota</taxon>
        <taxon>Methanomada group</taxon>
        <taxon>Methanobacteria</taxon>
        <taxon>Methanobacteriales</taxon>
        <taxon>Methanobacteriaceae</taxon>
        <taxon>Methanobacterium</taxon>
    </lineage>
</organism>
<evidence type="ECO:0000313" key="5">
    <source>
        <dbReference type="EMBL" id="MBF4474232.1"/>
    </source>
</evidence>
<evidence type="ECO:0000313" key="3">
    <source>
        <dbReference type="EMBL" id="CEA13794.1"/>
    </source>
</evidence>